<dbReference type="InterPro" id="IPR016166">
    <property type="entry name" value="FAD-bd_PCMH"/>
</dbReference>
<feature type="domain" description="FAD-binding PCMH-type" evidence="3">
    <location>
        <begin position="1"/>
        <end position="183"/>
    </location>
</feature>
<dbReference type="PROSITE" id="PS51387">
    <property type="entry name" value="FAD_PCMH"/>
    <property type="match status" value="1"/>
</dbReference>
<dbReference type="GO" id="GO:0003824">
    <property type="term" value="F:catalytic activity"/>
    <property type="evidence" value="ECO:0007669"/>
    <property type="project" value="InterPro"/>
</dbReference>
<keyword evidence="1" id="KW-0285">Flavoprotein</keyword>
<evidence type="ECO:0000256" key="2">
    <source>
        <dbReference type="ARBA" id="ARBA00022827"/>
    </source>
</evidence>
<gene>
    <name evidence="4" type="ORF">CHR90_14125</name>
</gene>
<dbReference type="SUPFAM" id="SSF55103">
    <property type="entry name" value="FAD-linked oxidases, C-terminal domain"/>
    <property type="match status" value="1"/>
</dbReference>
<dbReference type="EMBL" id="NOXS01000033">
    <property type="protein sequence ID" value="OYQ18094.1"/>
    <property type="molecule type" value="Genomic_DNA"/>
</dbReference>
<dbReference type="InterPro" id="IPR006094">
    <property type="entry name" value="Oxid_FAD_bind_N"/>
</dbReference>
<sequence length="401" mass="40937">MLTPLTAAELADLVRGAAASGDALALHSGNSLAGLGPLPTSNRVHHSLSLAGFDTIIAYEPEELVLTVGPGIPLAEVKTLLAGRGQHLAFEPPDWGPLYGQPAGIGTLGGVIGAALAGSRRVSAGSARDHMLGFQAVNGRGEIFKAGGRVVKNVTGYDLPKLVTGAFGTLVALTEVTVKVVPAPETVETLMLPGLPPKRATEIMSQALGSAHEVGAAAYLPASVARDLIPGTSDSATLIRLEGFAPSVAARATALTSELGGAVDRLGAALSRPLWQGLSDATPLVGLHEDCLWRISVAPTEGAALLDAVQAARPLATGWLDWGGGLVWLGLPPHPGEADGGAAFLRGLIRDGHATLVRAPDRIRSSVPVFQPMSPALAALAQRLKAAFDPAAVFNPGRLGV</sequence>
<dbReference type="Pfam" id="PF01565">
    <property type="entry name" value="FAD_binding_4"/>
    <property type="match status" value="1"/>
</dbReference>
<dbReference type="GO" id="GO:0071949">
    <property type="term" value="F:FAD binding"/>
    <property type="evidence" value="ECO:0007669"/>
    <property type="project" value="InterPro"/>
</dbReference>
<protein>
    <recommendedName>
        <fullName evidence="3">FAD-binding PCMH-type domain-containing protein</fullName>
    </recommendedName>
</protein>
<dbReference type="InterPro" id="IPR036318">
    <property type="entry name" value="FAD-bd_PCMH-like_sf"/>
</dbReference>
<dbReference type="Gene3D" id="3.30.465.10">
    <property type="match status" value="1"/>
</dbReference>
<evidence type="ECO:0000313" key="4">
    <source>
        <dbReference type="EMBL" id="OYQ18094.1"/>
    </source>
</evidence>
<dbReference type="Proteomes" id="UP000216361">
    <property type="component" value="Unassembled WGS sequence"/>
</dbReference>
<reference evidence="4 5" key="1">
    <citation type="submission" date="2017-07" db="EMBL/GenBank/DDBJ databases">
        <title>Elstera cyanobacteriorum sp. nov., a novel bacterium isolated from cyanobacterial aggregates in a eutrophic lake.</title>
        <authorList>
            <person name="Cai H."/>
        </authorList>
    </citation>
    <scope>NUCLEOTIDE SEQUENCE [LARGE SCALE GENOMIC DNA]</scope>
    <source>
        <strain evidence="4 5">TH019</strain>
    </source>
</reference>
<keyword evidence="5" id="KW-1185">Reference proteome</keyword>
<name>A0A255XP00_9PROT</name>
<keyword evidence="2" id="KW-0274">FAD</keyword>
<evidence type="ECO:0000313" key="5">
    <source>
        <dbReference type="Proteomes" id="UP000216361"/>
    </source>
</evidence>
<dbReference type="InterPro" id="IPR016169">
    <property type="entry name" value="FAD-bd_PCMH_sub2"/>
</dbReference>
<accession>A0A255XP00</accession>
<dbReference type="SUPFAM" id="SSF56176">
    <property type="entry name" value="FAD-binding/transporter-associated domain-like"/>
    <property type="match status" value="1"/>
</dbReference>
<dbReference type="OrthoDB" id="9811557at2"/>
<evidence type="ECO:0000259" key="3">
    <source>
        <dbReference type="PROSITE" id="PS51387"/>
    </source>
</evidence>
<dbReference type="InterPro" id="IPR016164">
    <property type="entry name" value="FAD-linked_Oxase-like_C"/>
</dbReference>
<evidence type="ECO:0000256" key="1">
    <source>
        <dbReference type="ARBA" id="ARBA00022630"/>
    </source>
</evidence>
<dbReference type="PANTHER" id="PTHR11748:SF103">
    <property type="entry name" value="GLYCOLATE OXIDASE SUBUNIT GLCE"/>
    <property type="match status" value="1"/>
</dbReference>
<dbReference type="PANTHER" id="PTHR11748">
    <property type="entry name" value="D-LACTATE DEHYDROGENASE"/>
    <property type="match status" value="1"/>
</dbReference>
<dbReference type="RefSeq" id="WP_094409655.1">
    <property type="nucleotide sequence ID" value="NZ_BMJZ01000002.1"/>
</dbReference>
<proteinExistence type="predicted"/>
<organism evidence="4 5">
    <name type="scientific">Elstera cyanobacteriorum</name>
    <dbReference type="NCBI Taxonomy" id="2022747"/>
    <lineage>
        <taxon>Bacteria</taxon>
        <taxon>Pseudomonadati</taxon>
        <taxon>Pseudomonadota</taxon>
        <taxon>Alphaproteobacteria</taxon>
        <taxon>Rhodospirillales</taxon>
        <taxon>Rhodospirillaceae</taxon>
        <taxon>Elstera</taxon>
    </lineage>
</organism>
<dbReference type="AlphaFoldDB" id="A0A255XP00"/>
<comment type="caution">
    <text evidence="4">The sequence shown here is derived from an EMBL/GenBank/DDBJ whole genome shotgun (WGS) entry which is preliminary data.</text>
</comment>